<keyword evidence="6 7" id="KW-0998">Cell outer membrane</keyword>
<keyword evidence="2 7" id="KW-0813">Transport</keyword>
<keyword evidence="4 7" id="KW-0812">Transmembrane</keyword>
<feature type="signal peptide" evidence="8">
    <location>
        <begin position="1"/>
        <end position="29"/>
    </location>
</feature>
<evidence type="ECO:0000256" key="8">
    <source>
        <dbReference type="SAM" id="SignalP"/>
    </source>
</evidence>
<dbReference type="InterPro" id="IPR012910">
    <property type="entry name" value="Plug_dom"/>
</dbReference>
<evidence type="ECO:0000256" key="3">
    <source>
        <dbReference type="ARBA" id="ARBA00022452"/>
    </source>
</evidence>
<keyword evidence="8" id="KW-0732">Signal</keyword>
<evidence type="ECO:0000256" key="1">
    <source>
        <dbReference type="ARBA" id="ARBA00004571"/>
    </source>
</evidence>
<dbReference type="NCBIfam" id="TIGR04057">
    <property type="entry name" value="SusC_RagA_signa"/>
    <property type="match status" value="1"/>
</dbReference>
<dbReference type="Pfam" id="PF07715">
    <property type="entry name" value="Plug"/>
    <property type="match status" value="1"/>
</dbReference>
<sequence>MNHLKKSKSLIFKVFCLMFLLMQTMASYAQSIVRGLIKDDQNAAVAGATVKVKGKGQTVMSDQRGAFEVQVDGLPVTLQVQFIGFKSKEVVINSASNNTITLASEDNALEEVMVVAYGTQKKGTMVGSVAQIKGDELKRTPTQNITNTLAGRLPGLSAVQQSGRPGADGSALYVRGIGTYGSNRSPLVIVDDVERPSSTLAYLDPNEIESISVLKDAVATAAYGVQAANGIIIVKTKSGKESPAKVSYDFSYSLGQNTRFPKFLDGPDYMTWYNKGIEVDNDFLLNTNQDPAALVYSQDLIDAVRNGTNTNPLFGNTDWVGMLVDNNSQSQHHSATISGGNSNTQYFAAVNHMDQDGVVKNTNFKRYNVRTNLNSRLTDYLSVGLNVGLRNQLTNTPGISPDNTAYMNPFYQAVRTLPNMPMYAPNGLPTSYASNAGYVNPLAAVDNSGYQKYNANVFQGQANVTLRVPGVEGLQAKVQGAYDYSNQESKTWLTPYETMGRARDQVTGDYVALSTLPGITKSTLRQAYSATYRKTLQASLNYDKIIATDHSLSLLTLYEFSSQKGNLFSTGASNLPIDIIQEINYGSKDPLDFITPTGTSDAEQARAGVVARVNYAYKSKYLLEAAARWDASANFSPENRWKSFPGVGLGWVVSNEDFFSSLKGINYLKLKTSYGKSGNDRAQVGTFPYLATFVQNTAPVVVIDGKPVTAIYTSNIPNPTLKWEESTMFNVGFESFFLDNKLGFDFEWFYRYTTGILGGVGNLYPSSIGGYYPSLANIGEMDNRGFDAQIKYRDTYGDFRLGLTGNINWSKNRYLKYEEPAGTPSYLSVIGRSVGEKTGFVVDGMIQTWEEANNAMSPSSGVIAPGFYNFKDLNGDGRLTAAGDRTFIGRSNVPELTFGLNIDLAYKGFDFSALLQGAALVDVNLAGTYEGSSGTSGVDDNTPFTRTFYGFGNSPYFLVENSWTPDNPNAEFPRLSSYKATGMSAHNANANSAWIRKGDYLRLKSVQLGYTLPKTMTEKAKIENVRLFVTGSNLFTWDYLKYLDPEMPNVNNGFYPQQKIYSFGLNVTF</sequence>
<dbReference type="AlphaFoldDB" id="A0A5Q0QCX2"/>
<dbReference type="Gene3D" id="2.170.130.10">
    <property type="entry name" value="TonB-dependent receptor, plug domain"/>
    <property type="match status" value="1"/>
</dbReference>
<organism evidence="10 11">
    <name type="scientific">Sphingobacterium zhuxiongii</name>
    <dbReference type="NCBI Taxonomy" id="2662364"/>
    <lineage>
        <taxon>Bacteria</taxon>
        <taxon>Pseudomonadati</taxon>
        <taxon>Bacteroidota</taxon>
        <taxon>Sphingobacteriia</taxon>
        <taxon>Sphingobacteriales</taxon>
        <taxon>Sphingobacteriaceae</taxon>
        <taxon>Sphingobacterium</taxon>
    </lineage>
</organism>
<evidence type="ECO:0000256" key="6">
    <source>
        <dbReference type="ARBA" id="ARBA00023237"/>
    </source>
</evidence>
<dbReference type="PROSITE" id="PS52016">
    <property type="entry name" value="TONB_DEPENDENT_REC_3"/>
    <property type="match status" value="1"/>
</dbReference>
<evidence type="ECO:0000256" key="5">
    <source>
        <dbReference type="ARBA" id="ARBA00023136"/>
    </source>
</evidence>
<name>A0A5Q0QCX2_9SPHI</name>
<dbReference type="GO" id="GO:0009279">
    <property type="term" value="C:cell outer membrane"/>
    <property type="evidence" value="ECO:0007669"/>
    <property type="project" value="UniProtKB-SubCell"/>
</dbReference>
<comment type="similarity">
    <text evidence="7">Belongs to the TonB-dependent receptor family.</text>
</comment>
<feature type="chain" id="PRO_5024950881" evidence="8">
    <location>
        <begin position="30"/>
        <end position="1069"/>
    </location>
</feature>
<dbReference type="SUPFAM" id="SSF49464">
    <property type="entry name" value="Carboxypeptidase regulatory domain-like"/>
    <property type="match status" value="1"/>
</dbReference>
<evidence type="ECO:0000313" key="11">
    <source>
        <dbReference type="Proteomes" id="UP000326921"/>
    </source>
</evidence>
<protein>
    <submittedName>
        <fullName evidence="10">SusC/RagA family TonB-linked outer membrane protein</fullName>
    </submittedName>
</protein>
<dbReference type="FunFam" id="2.170.130.10:FF:000003">
    <property type="entry name" value="SusC/RagA family TonB-linked outer membrane protein"/>
    <property type="match status" value="1"/>
</dbReference>
<dbReference type="Pfam" id="PF13715">
    <property type="entry name" value="CarbopepD_reg_2"/>
    <property type="match status" value="1"/>
</dbReference>
<proteinExistence type="inferred from homology"/>
<keyword evidence="11" id="KW-1185">Reference proteome</keyword>
<feature type="domain" description="TonB-dependent receptor plug" evidence="9">
    <location>
        <begin position="125"/>
        <end position="231"/>
    </location>
</feature>
<gene>
    <name evidence="10" type="ORF">GFH32_12335</name>
</gene>
<dbReference type="InterPro" id="IPR037066">
    <property type="entry name" value="Plug_dom_sf"/>
</dbReference>
<evidence type="ECO:0000259" key="9">
    <source>
        <dbReference type="Pfam" id="PF07715"/>
    </source>
</evidence>
<dbReference type="EMBL" id="CP045652">
    <property type="protein sequence ID" value="QGA27059.1"/>
    <property type="molecule type" value="Genomic_DNA"/>
</dbReference>
<evidence type="ECO:0000256" key="2">
    <source>
        <dbReference type="ARBA" id="ARBA00022448"/>
    </source>
</evidence>
<evidence type="ECO:0000313" key="10">
    <source>
        <dbReference type="EMBL" id="QGA27059.1"/>
    </source>
</evidence>
<evidence type="ECO:0000256" key="7">
    <source>
        <dbReference type="PROSITE-ProRule" id="PRU01360"/>
    </source>
</evidence>
<keyword evidence="3 7" id="KW-1134">Transmembrane beta strand</keyword>
<dbReference type="InterPro" id="IPR039426">
    <property type="entry name" value="TonB-dep_rcpt-like"/>
</dbReference>
<dbReference type="NCBIfam" id="TIGR04056">
    <property type="entry name" value="OMP_RagA_SusC"/>
    <property type="match status" value="1"/>
</dbReference>
<dbReference type="RefSeq" id="WP_153511901.1">
    <property type="nucleotide sequence ID" value="NZ_CP045652.1"/>
</dbReference>
<accession>A0A5Q0QCX2</accession>
<dbReference type="Gene3D" id="2.40.170.20">
    <property type="entry name" value="TonB-dependent receptor, beta-barrel domain"/>
    <property type="match status" value="1"/>
</dbReference>
<dbReference type="Proteomes" id="UP000326921">
    <property type="component" value="Chromosome"/>
</dbReference>
<dbReference type="Gene3D" id="2.60.40.1120">
    <property type="entry name" value="Carboxypeptidase-like, regulatory domain"/>
    <property type="match status" value="1"/>
</dbReference>
<reference evidence="10 11" key="1">
    <citation type="submission" date="2019-10" db="EMBL/GenBank/DDBJ databases">
        <authorList>
            <person name="Dong K."/>
        </authorList>
    </citation>
    <scope>NUCLEOTIDE SEQUENCE [LARGE SCALE GENOMIC DNA]</scope>
    <source>
        <strain evidence="11">dk4302</strain>
    </source>
</reference>
<dbReference type="InterPro" id="IPR036942">
    <property type="entry name" value="Beta-barrel_TonB_sf"/>
</dbReference>
<dbReference type="InterPro" id="IPR023997">
    <property type="entry name" value="TonB-dep_OMP_SusC/RagA_CS"/>
</dbReference>
<comment type="subcellular location">
    <subcellularLocation>
        <location evidence="1 7">Cell outer membrane</location>
        <topology evidence="1 7">Multi-pass membrane protein</topology>
    </subcellularLocation>
</comment>
<dbReference type="InterPro" id="IPR023996">
    <property type="entry name" value="TonB-dep_OMP_SusC/RagA"/>
</dbReference>
<dbReference type="InterPro" id="IPR008969">
    <property type="entry name" value="CarboxyPept-like_regulatory"/>
</dbReference>
<dbReference type="SUPFAM" id="SSF56935">
    <property type="entry name" value="Porins"/>
    <property type="match status" value="1"/>
</dbReference>
<evidence type="ECO:0000256" key="4">
    <source>
        <dbReference type="ARBA" id="ARBA00022692"/>
    </source>
</evidence>
<dbReference type="KEGG" id="sphe:GFH32_12335"/>
<keyword evidence="5 7" id="KW-0472">Membrane</keyword>